<dbReference type="EMBL" id="SLUM01000047">
    <property type="protein sequence ID" value="TCL51223.1"/>
    <property type="molecule type" value="Genomic_DNA"/>
</dbReference>
<comment type="caution">
    <text evidence="2">The sequence shown here is derived from an EMBL/GenBank/DDBJ whole genome shotgun (WGS) entry which is preliminary data.</text>
</comment>
<protein>
    <recommendedName>
        <fullName evidence="4">ABC-2 family transporter</fullName>
    </recommendedName>
</protein>
<sequence>MNSSELHHLLCQGPQPSRMAETKQKCAALLQENPVRQRTGFWTFLSQVWRFTGGPMWAAQGAASVLFFLAAAGQKDLVSWLPLLGPLLVAVCLPVLFAGQRYDMDELEASTCVSRAELALAKLILAAAADLVILTSALVLGRSQTGKALLPLFFYLLVPFLFCALTALTVLRRCPRSNGTICIAVCSVTAAGLLMIHLAAPQLYETSALGGWILAFLVFGGFFVRELISLFQQRKEGIIGGIAA</sequence>
<feature type="transmembrane region" description="Helical" evidence="1">
    <location>
        <begin position="77"/>
        <end position="98"/>
    </location>
</feature>
<dbReference type="STRING" id="1650663.GCA_001486665_01455"/>
<feature type="transmembrane region" description="Helical" evidence="1">
    <location>
        <begin position="178"/>
        <end position="200"/>
    </location>
</feature>
<evidence type="ECO:0000256" key="1">
    <source>
        <dbReference type="SAM" id="Phobius"/>
    </source>
</evidence>
<organism evidence="2 3">
    <name type="scientific">Allofournierella massiliensis</name>
    <dbReference type="NCBI Taxonomy" id="1650663"/>
    <lineage>
        <taxon>Bacteria</taxon>
        <taxon>Bacillati</taxon>
        <taxon>Bacillota</taxon>
        <taxon>Clostridia</taxon>
        <taxon>Eubacteriales</taxon>
        <taxon>Oscillospiraceae</taxon>
        <taxon>Allofournierella</taxon>
    </lineage>
</organism>
<keyword evidence="1" id="KW-0812">Transmembrane</keyword>
<proteinExistence type="predicted"/>
<feature type="transmembrane region" description="Helical" evidence="1">
    <location>
        <begin position="152"/>
        <end position="171"/>
    </location>
</feature>
<keyword evidence="1" id="KW-1133">Transmembrane helix</keyword>
<feature type="transmembrane region" description="Helical" evidence="1">
    <location>
        <begin position="206"/>
        <end position="224"/>
    </location>
</feature>
<evidence type="ECO:0008006" key="4">
    <source>
        <dbReference type="Google" id="ProtNLM"/>
    </source>
</evidence>
<reference evidence="2 3" key="1">
    <citation type="submission" date="2019-03" db="EMBL/GenBank/DDBJ databases">
        <title>Genomic Encyclopedia of Type Strains, Phase IV (KMG-IV): sequencing the most valuable type-strain genomes for metagenomic binning, comparative biology and taxonomic classification.</title>
        <authorList>
            <person name="Goeker M."/>
        </authorList>
    </citation>
    <scope>NUCLEOTIDE SEQUENCE [LARGE SCALE GENOMIC DNA]</scope>
    <source>
        <strain evidence="2 3">DSM 100451</strain>
    </source>
</reference>
<dbReference type="AlphaFoldDB" id="A0A4R1QFK9"/>
<feature type="transmembrane region" description="Helical" evidence="1">
    <location>
        <begin position="48"/>
        <end position="71"/>
    </location>
</feature>
<dbReference type="Proteomes" id="UP000295184">
    <property type="component" value="Unassembled WGS sequence"/>
</dbReference>
<name>A0A4R1QFK9_9FIRM</name>
<evidence type="ECO:0000313" key="2">
    <source>
        <dbReference type="EMBL" id="TCL51223.1"/>
    </source>
</evidence>
<keyword evidence="1" id="KW-0472">Membrane</keyword>
<gene>
    <name evidence="2" type="ORF">EDD77_1476</name>
</gene>
<evidence type="ECO:0000313" key="3">
    <source>
        <dbReference type="Proteomes" id="UP000295184"/>
    </source>
</evidence>
<accession>A0A4R1QFK9</accession>